<protein>
    <submittedName>
        <fullName evidence="13">Membrane protein</fullName>
    </submittedName>
</protein>
<dbReference type="CDD" id="cd00342">
    <property type="entry name" value="gram_neg_porins"/>
    <property type="match status" value="1"/>
</dbReference>
<dbReference type="GO" id="GO:0046930">
    <property type="term" value="C:pore complex"/>
    <property type="evidence" value="ECO:0007669"/>
    <property type="project" value="UniProtKB-KW"/>
</dbReference>
<evidence type="ECO:0000256" key="2">
    <source>
        <dbReference type="ARBA" id="ARBA00011233"/>
    </source>
</evidence>
<dbReference type="PRINTS" id="PR00184">
    <property type="entry name" value="NEISSPPORIN"/>
</dbReference>
<evidence type="ECO:0000256" key="6">
    <source>
        <dbReference type="ARBA" id="ARBA00022729"/>
    </source>
</evidence>
<keyword evidence="6 11" id="KW-0732">Signal</keyword>
<dbReference type="InterPro" id="IPR002299">
    <property type="entry name" value="Porin_Neis"/>
</dbReference>
<dbReference type="PANTHER" id="PTHR34501:SF9">
    <property type="entry name" value="MAJOR OUTER MEMBRANE PROTEIN P.IA"/>
    <property type="match status" value="1"/>
</dbReference>
<dbReference type="Proteomes" id="UP000494301">
    <property type="component" value="Unassembled WGS sequence"/>
</dbReference>
<feature type="signal peptide" evidence="11">
    <location>
        <begin position="1"/>
        <end position="20"/>
    </location>
</feature>
<comment type="subcellular location">
    <subcellularLocation>
        <location evidence="1">Cell outer membrane</location>
        <topology evidence="1">Multi-pass membrane protein</topology>
    </subcellularLocation>
</comment>
<name>A0A6J5IQZ5_9BURK</name>
<feature type="domain" description="Porin" evidence="12">
    <location>
        <begin position="7"/>
        <end position="349"/>
    </location>
</feature>
<keyword evidence="5" id="KW-0812">Transmembrane</keyword>
<evidence type="ECO:0000256" key="1">
    <source>
        <dbReference type="ARBA" id="ARBA00004571"/>
    </source>
</evidence>
<dbReference type="PRINTS" id="PR00182">
    <property type="entry name" value="ECOLNEIPORIN"/>
</dbReference>
<dbReference type="GO" id="GO:0034220">
    <property type="term" value="P:monoatomic ion transmembrane transport"/>
    <property type="evidence" value="ECO:0007669"/>
    <property type="project" value="InterPro"/>
</dbReference>
<dbReference type="GO" id="GO:0015288">
    <property type="term" value="F:porin activity"/>
    <property type="evidence" value="ECO:0007669"/>
    <property type="project" value="UniProtKB-KW"/>
</dbReference>
<reference evidence="13 14" key="1">
    <citation type="submission" date="2020-04" db="EMBL/GenBank/DDBJ databases">
        <authorList>
            <person name="Depoorter E."/>
        </authorList>
    </citation>
    <scope>NUCLEOTIDE SEQUENCE [LARGE SCALE GENOMIC DNA]</scope>
    <source>
        <strain evidence="13 14">BCC0217</strain>
    </source>
</reference>
<dbReference type="SUPFAM" id="SSF56935">
    <property type="entry name" value="Porins"/>
    <property type="match status" value="1"/>
</dbReference>
<evidence type="ECO:0000313" key="14">
    <source>
        <dbReference type="Proteomes" id="UP000494301"/>
    </source>
</evidence>
<dbReference type="EMBL" id="CABWIL020000005">
    <property type="protein sequence ID" value="CAB3962195.1"/>
    <property type="molecule type" value="Genomic_DNA"/>
</dbReference>
<keyword evidence="4" id="KW-1134">Transmembrane beta strand</keyword>
<feature type="chain" id="PRO_5026957935" evidence="11">
    <location>
        <begin position="21"/>
        <end position="389"/>
    </location>
</feature>
<evidence type="ECO:0000256" key="5">
    <source>
        <dbReference type="ARBA" id="ARBA00022692"/>
    </source>
</evidence>
<dbReference type="Gene3D" id="2.40.160.10">
    <property type="entry name" value="Porin"/>
    <property type="match status" value="1"/>
</dbReference>
<organism evidence="13 14">
    <name type="scientific">Burkholderia aenigmatica</name>
    <dbReference type="NCBI Taxonomy" id="2015348"/>
    <lineage>
        <taxon>Bacteria</taxon>
        <taxon>Pseudomonadati</taxon>
        <taxon>Pseudomonadota</taxon>
        <taxon>Betaproteobacteria</taxon>
        <taxon>Burkholderiales</taxon>
        <taxon>Burkholderiaceae</taxon>
        <taxon>Burkholderia</taxon>
        <taxon>Burkholderia cepacia complex</taxon>
    </lineage>
</organism>
<dbReference type="GO" id="GO:0009279">
    <property type="term" value="C:cell outer membrane"/>
    <property type="evidence" value="ECO:0007669"/>
    <property type="project" value="UniProtKB-SubCell"/>
</dbReference>
<comment type="subunit">
    <text evidence="2">Homotrimer.</text>
</comment>
<evidence type="ECO:0000313" key="13">
    <source>
        <dbReference type="EMBL" id="CAB3962195.1"/>
    </source>
</evidence>
<dbReference type="Pfam" id="PF13609">
    <property type="entry name" value="Porin_4"/>
    <property type="match status" value="1"/>
</dbReference>
<evidence type="ECO:0000256" key="7">
    <source>
        <dbReference type="ARBA" id="ARBA00023065"/>
    </source>
</evidence>
<gene>
    <name evidence="13" type="ORF">BLA3211_01581</name>
</gene>
<evidence type="ECO:0000256" key="8">
    <source>
        <dbReference type="ARBA" id="ARBA00023114"/>
    </source>
</evidence>
<dbReference type="InterPro" id="IPR050298">
    <property type="entry name" value="Gram-neg_bact_OMP"/>
</dbReference>
<keyword evidence="8" id="KW-0626">Porin</keyword>
<evidence type="ECO:0000256" key="9">
    <source>
        <dbReference type="ARBA" id="ARBA00023136"/>
    </source>
</evidence>
<evidence type="ECO:0000256" key="4">
    <source>
        <dbReference type="ARBA" id="ARBA00022452"/>
    </source>
</evidence>
<sequence>MKRTFFAVGVLSVFTGVAQAQSSVTLYGLIDEGLDYTNNVGGKKLYALSSGDVQGTRWGLKGTEDLGAGLKVVFKLESGFDVNSGKLGQEGAEFGRQAYIGMSSATFGTVTVGRQYDSVVDYLAPMTANGNWGGGMFTHPYDNDNTDNTFRLNNAVKYTSVDYSGFSFGGAYAFSNSTNFGMNRAISVGAQYSNGPVSLAAAYMNVDRPNAGTAGAVAIGPNGNPDGSWTAIHQRVFGAGIAYTTGSATVGFAYTHTNLSQPTATQYANFAASPTLGAATSLKFNNYEVNAKYQFTPAFYAAGMYTYTQATLDGATGGSAKPKYHQFGLMADYNLSKRTDVYAQAAYVKVASDSGVTGTGLEFAVNPDAAGPSSTSKQFMARVGIRHKF</sequence>
<accession>A0A6J5IQZ5</accession>
<proteinExistence type="predicted"/>
<evidence type="ECO:0000259" key="12">
    <source>
        <dbReference type="Pfam" id="PF13609"/>
    </source>
</evidence>
<dbReference type="InterPro" id="IPR033900">
    <property type="entry name" value="Gram_neg_porin_domain"/>
</dbReference>
<dbReference type="InterPro" id="IPR023614">
    <property type="entry name" value="Porin_dom_sf"/>
</dbReference>
<evidence type="ECO:0000256" key="3">
    <source>
        <dbReference type="ARBA" id="ARBA00022448"/>
    </source>
</evidence>
<keyword evidence="7" id="KW-0406">Ion transport</keyword>
<evidence type="ECO:0000256" key="10">
    <source>
        <dbReference type="ARBA" id="ARBA00023237"/>
    </source>
</evidence>
<keyword evidence="10" id="KW-0998">Cell outer membrane</keyword>
<keyword evidence="3" id="KW-0813">Transport</keyword>
<keyword evidence="9" id="KW-0472">Membrane</keyword>
<dbReference type="PANTHER" id="PTHR34501">
    <property type="entry name" value="PROTEIN YDDL-RELATED"/>
    <property type="match status" value="1"/>
</dbReference>
<dbReference type="InterPro" id="IPR001702">
    <property type="entry name" value="Porin_Gram-ve"/>
</dbReference>
<dbReference type="AlphaFoldDB" id="A0A6J5IQZ5"/>
<evidence type="ECO:0000256" key="11">
    <source>
        <dbReference type="SAM" id="SignalP"/>
    </source>
</evidence>